<keyword evidence="2" id="KW-0731">Sigma factor</keyword>
<dbReference type="STRING" id="1121290.CLAOCE_08080"/>
<evidence type="ECO:0000256" key="2">
    <source>
        <dbReference type="ARBA" id="ARBA00023082"/>
    </source>
</evidence>
<keyword evidence="7" id="KW-1185">Reference proteome</keyword>
<keyword evidence="4" id="KW-0804">Transcription</keyword>
<reference evidence="6 7" key="1">
    <citation type="submission" date="2016-06" db="EMBL/GenBank/DDBJ databases">
        <title>Genome sequence of Clostridium acetireducens DSM 10703.</title>
        <authorList>
            <person name="Poehlein A."/>
            <person name="Fluechter S."/>
            <person name="Duerre P."/>
            <person name="Daniel R."/>
        </authorList>
    </citation>
    <scope>NUCLEOTIDE SEQUENCE [LARGE SCALE GENOMIC DNA]</scope>
    <source>
        <strain evidence="6 7">DSM 10703</strain>
    </source>
</reference>
<dbReference type="PATRIC" id="fig|1121290.3.peg.820"/>
<dbReference type="InterPro" id="IPR013325">
    <property type="entry name" value="RNA_pol_sigma_r2"/>
</dbReference>
<dbReference type="PANTHER" id="PTHR30385">
    <property type="entry name" value="SIGMA FACTOR F FLAGELLAR"/>
    <property type="match status" value="1"/>
</dbReference>
<keyword evidence="1" id="KW-0805">Transcription regulation</keyword>
<dbReference type="InterPro" id="IPR007627">
    <property type="entry name" value="RNA_pol_sigma70_r2"/>
</dbReference>
<evidence type="ECO:0000256" key="3">
    <source>
        <dbReference type="ARBA" id="ARBA00023125"/>
    </source>
</evidence>
<dbReference type="NCBIfam" id="TIGR02937">
    <property type="entry name" value="sigma70-ECF"/>
    <property type="match status" value="1"/>
</dbReference>
<sequence length="96" mass="10959">MTLKEKDKLKEEVVKKYIPLVKYIASRVIIGKTKYVEYEDLVGYGMVGLMDALEKFDESKGMKFSSYASIRIKGSMIDELRKNSPISKGAMDKLNK</sequence>
<evidence type="ECO:0000256" key="1">
    <source>
        <dbReference type="ARBA" id="ARBA00023015"/>
    </source>
</evidence>
<dbReference type="InterPro" id="IPR014284">
    <property type="entry name" value="RNA_pol_sigma-70_dom"/>
</dbReference>
<dbReference type="PANTHER" id="PTHR30385:SF7">
    <property type="entry name" value="RNA POLYMERASE SIGMA FACTOR FLIA"/>
    <property type="match status" value="1"/>
</dbReference>
<keyword evidence="3" id="KW-0238">DNA-binding</keyword>
<dbReference type="GO" id="GO:0006352">
    <property type="term" value="P:DNA-templated transcription initiation"/>
    <property type="evidence" value="ECO:0007669"/>
    <property type="project" value="InterPro"/>
</dbReference>
<dbReference type="SUPFAM" id="SSF88946">
    <property type="entry name" value="Sigma2 domain of RNA polymerase sigma factors"/>
    <property type="match status" value="1"/>
</dbReference>
<protein>
    <submittedName>
        <fullName evidence="6">RNA polymerase sigma-D factor</fullName>
    </submittedName>
</protein>
<proteinExistence type="predicted"/>
<dbReference type="Pfam" id="PF04542">
    <property type="entry name" value="Sigma70_r2"/>
    <property type="match status" value="1"/>
</dbReference>
<dbReference type="GO" id="GO:0016987">
    <property type="term" value="F:sigma factor activity"/>
    <property type="evidence" value="ECO:0007669"/>
    <property type="project" value="UniProtKB-KW"/>
</dbReference>
<feature type="domain" description="RNA polymerase sigma-70 region 2" evidence="5">
    <location>
        <begin position="14"/>
        <end position="84"/>
    </location>
</feature>
<evidence type="ECO:0000313" key="6">
    <source>
        <dbReference type="EMBL" id="OFI06825.1"/>
    </source>
</evidence>
<evidence type="ECO:0000313" key="7">
    <source>
        <dbReference type="Proteomes" id="UP000175744"/>
    </source>
</evidence>
<gene>
    <name evidence="6" type="primary">sigD_1</name>
    <name evidence="6" type="ORF">CLOACE_08080</name>
</gene>
<evidence type="ECO:0000256" key="4">
    <source>
        <dbReference type="ARBA" id="ARBA00023163"/>
    </source>
</evidence>
<dbReference type="GO" id="GO:0003677">
    <property type="term" value="F:DNA binding"/>
    <property type="evidence" value="ECO:0007669"/>
    <property type="project" value="UniProtKB-KW"/>
</dbReference>
<accession>A0A1E8F0Y5</accession>
<dbReference type="EMBL" id="LZFO01000008">
    <property type="protein sequence ID" value="OFI06825.1"/>
    <property type="molecule type" value="Genomic_DNA"/>
</dbReference>
<dbReference type="Gene3D" id="1.10.1740.10">
    <property type="match status" value="1"/>
</dbReference>
<evidence type="ECO:0000259" key="5">
    <source>
        <dbReference type="Pfam" id="PF04542"/>
    </source>
</evidence>
<name>A0A1E8F0Y5_9CLOT</name>
<organism evidence="6 7">
    <name type="scientific">Clostridium acetireducens DSM 10703</name>
    <dbReference type="NCBI Taxonomy" id="1121290"/>
    <lineage>
        <taxon>Bacteria</taxon>
        <taxon>Bacillati</taxon>
        <taxon>Bacillota</taxon>
        <taxon>Clostridia</taxon>
        <taxon>Eubacteriales</taxon>
        <taxon>Clostridiaceae</taxon>
        <taxon>Clostridium</taxon>
    </lineage>
</organism>
<dbReference type="Proteomes" id="UP000175744">
    <property type="component" value="Unassembled WGS sequence"/>
</dbReference>
<comment type="caution">
    <text evidence="6">The sequence shown here is derived from an EMBL/GenBank/DDBJ whole genome shotgun (WGS) entry which is preliminary data.</text>
</comment>
<dbReference type="AlphaFoldDB" id="A0A1E8F0Y5"/>